<keyword evidence="4" id="KW-0653">Protein transport</keyword>
<feature type="compositionally biased region" description="Low complexity" evidence="5">
    <location>
        <begin position="27"/>
        <end position="43"/>
    </location>
</feature>
<comment type="subcellular location">
    <subcellularLocation>
        <location evidence="1">Cytoplasm</location>
    </subcellularLocation>
</comment>
<evidence type="ECO:0000313" key="8">
    <source>
        <dbReference type="Proteomes" id="UP000253551"/>
    </source>
</evidence>
<comment type="caution">
    <text evidence="7">The sequence shown here is derived from an EMBL/GenBank/DDBJ whole genome shotgun (WGS) entry which is preliminary data.</text>
</comment>
<evidence type="ECO:0000259" key="6">
    <source>
        <dbReference type="PROSITE" id="PS50219"/>
    </source>
</evidence>
<accession>A0A367KY11</accession>
<feature type="domain" description="CNH" evidence="6">
    <location>
        <begin position="59"/>
        <end position="322"/>
    </location>
</feature>
<proteinExistence type="predicted"/>
<dbReference type="AlphaFoldDB" id="A0A367KY11"/>
<sequence length="908" mass="102470">MPYTPYTLQTILVPPPVTQKEEPIPTPNTSTSFFSRRSNSPPNEAASPILRFSTNTAAATRIDSVGAWENDLYCGTSEGLILHYSLQDDYSNNSTEKTLTTRLENTINLGYGKKSVERILLVPQVSKAIVLCAEEGRIGEDGTVELVVVKKRAIQIYKIGESMHLKRELPLADGAITLTRYGHMLCLADNQTYKLINLNQSSLTPLIRTPQIPTTSSTLLLGSQLIAKPLVAVVKKDEFLIVDGGNGSGNQTIGLFVHANGDPIRGTLQWSNYPKSLCVEFPYVVALLSNNTVEIHNILDQKLLQKIPIDSSVEAKGLAFGHGIKVWMDALAKALKRSPWKQQSSDPEIEVQLQREIIKYSTIASRILVYGKDSVMAQVTTPLTVQVDGLLENNLVEEAMQLAEQARNTMSEEEHDTVYAERLKYELNYTFQKSGLLLLKETLFDDAFSLLSKGNMDPRVVVNLFEGLMQDRWINIPPPILLFDNVQRLIEELGDLKKIVDGSMTGSQEENSPGSTEMRRVLLANAREALSKYLTVEREKRLIRSAKNDLHCEVIDTCLLKIYMSQKDDASMYKFLQQPNDCNIDDCSKALYKAKKYYALSIMYESKRMYEKTLELWTGIYSGEIIDTEFKDGLARIKRLLLKDIDTQELSLSAVMHYTSWLVQQSPKDGAEVFIRSPRSKDMDPNEVLERLEGFSNQVIQMYLEYLVTSLKSENPEYYTRLACSYTNDIYDEIKAKNGLELFKELVDDFKRQVSPYPIEEDIDLSHSTFIGYLNAEKSQIRLVQLRLSLIKFLQRSSLYLPEIVMEALTKAGPLDIEKCIVYGRMGKHGESLDILIHGLSDFVGAETYCITNGSSAGIIPTTTIPARTSSLSEKPLPLTEYISEKDLEERRVLFTKLFNLYLSIDNR</sequence>
<evidence type="ECO:0000256" key="4">
    <source>
        <dbReference type="ARBA" id="ARBA00022927"/>
    </source>
</evidence>
<evidence type="ECO:0000256" key="5">
    <source>
        <dbReference type="SAM" id="MobiDB-lite"/>
    </source>
</evidence>
<dbReference type="GO" id="GO:0015031">
    <property type="term" value="P:protein transport"/>
    <property type="evidence" value="ECO:0007669"/>
    <property type="project" value="UniProtKB-KW"/>
</dbReference>
<dbReference type="PANTHER" id="PTHR12894">
    <property type="entry name" value="CNH DOMAIN CONTAINING"/>
    <property type="match status" value="1"/>
</dbReference>
<evidence type="ECO:0000256" key="2">
    <source>
        <dbReference type="ARBA" id="ARBA00022448"/>
    </source>
</evidence>
<dbReference type="STRING" id="4846.A0A367KY11"/>
<dbReference type="Pfam" id="PF10366">
    <property type="entry name" value="Vps39_1"/>
    <property type="match status" value="1"/>
</dbReference>
<dbReference type="PROSITE" id="PS50219">
    <property type="entry name" value="CNH"/>
    <property type="match status" value="1"/>
</dbReference>
<dbReference type="InterPro" id="IPR019452">
    <property type="entry name" value="VPS39/TGF_beta_rcpt-assoc_1"/>
</dbReference>
<dbReference type="EMBL" id="PJQM01000040">
    <property type="protein sequence ID" value="RCI07064.1"/>
    <property type="molecule type" value="Genomic_DNA"/>
</dbReference>
<protein>
    <recommendedName>
        <fullName evidence="6">CNH domain-containing protein</fullName>
    </recommendedName>
</protein>
<dbReference type="GO" id="GO:0016020">
    <property type="term" value="C:membrane"/>
    <property type="evidence" value="ECO:0007669"/>
    <property type="project" value="TreeGrafter"/>
</dbReference>
<evidence type="ECO:0000313" key="7">
    <source>
        <dbReference type="EMBL" id="RCI07064.1"/>
    </source>
</evidence>
<dbReference type="Pfam" id="PF00780">
    <property type="entry name" value="CNH"/>
    <property type="match status" value="1"/>
</dbReference>
<feature type="region of interest" description="Disordered" evidence="5">
    <location>
        <begin position="17"/>
        <end position="46"/>
    </location>
</feature>
<dbReference type="GO" id="GO:0006914">
    <property type="term" value="P:autophagy"/>
    <property type="evidence" value="ECO:0007669"/>
    <property type="project" value="TreeGrafter"/>
</dbReference>
<gene>
    <name evidence="7" type="ORF">CU098_011475</name>
</gene>
<dbReference type="InterPro" id="IPR001180">
    <property type="entry name" value="CNH_dom"/>
</dbReference>
<dbReference type="OrthoDB" id="10258882at2759"/>
<reference evidence="7 8" key="1">
    <citation type="journal article" date="2018" name="G3 (Bethesda)">
        <title>Phylogenetic and Phylogenomic Definition of Rhizopus Species.</title>
        <authorList>
            <person name="Gryganskyi A.P."/>
            <person name="Golan J."/>
            <person name="Dolatabadi S."/>
            <person name="Mondo S."/>
            <person name="Robb S."/>
            <person name="Idnurm A."/>
            <person name="Muszewska A."/>
            <person name="Steczkiewicz K."/>
            <person name="Masonjones S."/>
            <person name="Liao H.L."/>
            <person name="Gajdeczka M.T."/>
            <person name="Anike F."/>
            <person name="Vuek A."/>
            <person name="Anishchenko I.M."/>
            <person name="Voigt K."/>
            <person name="de Hoog G.S."/>
            <person name="Smith M.E."/>
            <person name="Heitman J."/>
            <person name="Vilgalys R."/>
            <person name="Stajich J.E."/>
        </authorList>
    </citation>
    <scope>NUCLEOTIDE SEQUENCE [LARGE SCALE GENOMIC DNA]</scope>
    <source>
        <strain evidence="7 8">LSU 92-RS-03</strain>
    </source>
</reference>
<evidence type="ECO:0000256" key="3">
    <source>
        <dbReference type="ARBA" id="ARBA00022490"/>
    </source>
</evidence>
<keyword evidence="3" id="KW-0963">Cytoplasm</keyword>
<dbReference type="GO" id="GO:0034058">
    <property type="term" value="P:endosomal vesicle fusion"/>
    <property type="evidence" value="ECO:0007669"/>
    <property type="project" value="TreeGrafter"/>
</dbReference>
<name>A0A367KY11_RHIST</name>
<keyword evidence="2" id="KW-0813">Transport</keyword>
<organism evidence="7 8">
    <name type="scientific">Rhizopus stolonifer</name>
    <name type="common">Rhizopus nigricans</name>
    <dbReference type="NCBI Taxonomy" id="4846"/>
    <lineage>
        <taxon>Eukaryota</taxon>
        <taxon>Fungi</taxon>
        <taxon>Fungi incertae sedis</taxon>
        <taxon>Mucoromycota</taxon>
        <taxon>Mucoromycotina</taxon>
        <taxon>Mucoromycetes</taxon>
        <taxon>Mucorales</taxon>
        <taxon>Mucorineae</taxon>
        <taxon>Rhizopodaceae</taxon>
        <taxon>Rhizopus</taxon>
    </lineage>
</organism>
<dbReference type="InterPro" id="IPR032914">
    <property type="entry name" value="Vam6/VPS39/TRAP1"/>
</dbReference>
<dbReference type="PANTHER" id="PTHR12894:SF27">
    <property type="entry name" value="TRANSFORMING GROWTH FACTOR-BETA RECEPTOR-ASSOCIATED PROTEIN 1"/>
    <property type="match status" value="1"/>
</dbReference>
<keyword evidence="8" id="KW-1185">Reference proteome</keyword>
<dbReference type="GO" id="GO:0005737">
    <property type="term" value="C:cytoplasm"/>
    <property type="evidence" value="ECO:0007669"/>
    <property type="project" value="UniProtKB-SubCell"/>
</dbReference>
<dbReference type="Proteomes" id="UP000253551">
    <property type="component" value="Unassembled WGS sequence"/>
</dbReference>
<evidence type="ECO:0000256" key="1">
    <source>
        <dbReference type="ARBA" id="ARBA00004496"/>
    </source>
</evidence>